<protein>
    <submittedName>
        <fullName evidence="2">LegC family aminotransferase</fullName>
    </submittedName>
</protein>
<comment type="similarity">
    <text evidence="1">Belongs to the DegT/DnrJ/EryC1 family.</text>
</comment>
<keyword evidence="2" id="KW-0032">Aminotransferase</keyword>
<dbReference type="SUPFAM" id="SSF53383">
    <property type="entry name" value="PLP-dependent transferases"/>
    <property type="match status" value="1"/>
</dbReference>
<dbReference type="InterPro" id="IPR015422">
    <property type="entry name" value="PyrdxlP-dep_Trfase_small"/>
</dbReference>
<dbReference type="Gene3D" id="3.40.640.10">
    <property type="entry name" value="Type I PLP-dependent aspartate aminotransferase-like (Major domain)"/>
    <property type="match status" value="1"/>
</dbReference>
<dbReference type="RefSeq" id="WP_118957374.1">
    <property type="nucleotide sequence ID" value="NZ_QHCR01000008.1"/>
</dbReference>
<dbReference type="PANTHER" id="PTHR30244:SF30">
    <property type="entry name" value="BLR5990 PROTEIN"/>
    <property type="match status" value="1"/>
</dbReference>
<reference evidence="3" key="1">
    <citation type="submission" date="2018-05" db="EMBL/GenBank/DDBJ databases">
        <title>Leptospira yasudae sp. nov. and Leptospira stimsonii sp. nov., two pathogenic species of the genus Leptospira isolated from environmental sources.</title>
        <authorList>
            <person name="Casanovas-Massana A."/>
            <person name="Hamond C."/>
            <person name="Santos L.A."/>
            <person name="Hacker K.P."/>
            <person name="Balassiano I."/>
            <person name="Medeiros M.A."/>
            <person name="Reis M.G."/>
            <person name="Ko A.I."/>
            <person name="Wunder E.A."/>
        </authorList>
    </citation>
    <scope>NUCLEOTIDE SEQUENCE [LARGE SCALE GENOMIC DNA]</scope>
    <source>
        <strain evidence="3">B21</strain>
    </source>
</reference>
<name>A0ABX9M066_9LEPT</name>
<dbReference type="NCBIfam" id="TIGR04181">
    <property type="entry name" value="NHT_00031"/>
    <property type="match status" value="1"/>
</dbReference>
<dbReference type="EMBL" id="QHCR01000008">
    <property type="protein sequence ID" value="RHX78282.1"/>
    <property type="molecule type" value="Genomic_DNA"/>
</dbReference>
<dbReference type="InterPro" id="IPR000653">
    <property type="entry name" value="DegT/StrS_aminotransferase"/>
</dbReference>
<accession>A0ABX9M066</accession>
<evidence type="ECO:0000313" key="2">
    <source>
        <dbReference type="EMBL" id="RHX78282.1"/>
    </source>
</evidence>
<dbReference type="PIRSF" id="PIRSF000390">
    <property type="entry name" value="PLP_StrS"/>
    <property type="match status" value="1"/>
</dbReference>
<dbReference type="Gene3D" id="3.90.1150.10">
    <property type="entry name" value="Aspartate Aminotransferase, domain 1"/>
    <property type="match status" value="1"/>
</dbReference>
<proteinExistence type="inferred from homology"/>
<keyword evidence="2" id="KW-0808">Transferase</keyword>
<keyword evidence="1" id="KW-0663">Pyridoxal phosphate</keyword>
<dbReference type="InterPro" id="IPR015421">
    <property type="entry name" value="PyrdxlP-dep_Trfase_major"/>
</dbReference>
<dbReference type="InterPro" id="IPR015424">
    <property type="entry name" value="PyrdxlP-dep_Trfase"/>
</dbReference>
<dbReference type="Proteomes" id="UP000285569">
    <property type="component" value="Unassembled WGS sequence"/>
</dbReference>
<gene>
    <name evidence="2" type="ORF">DLM77_17770</name>
</gene>
<organism evidence="2 3">
    <name type="scientific">Leptospira yasudae</name>
    <dbReference type="NCBI Taxonomy" id="2202201"/>
    <lineage>
        <taxon>Bacteria</taxon>
        <taxon>Pseudomonadati</taxon>
        <taxon>Spirochaetota</taxon>
        <taxon>Spirochaetia</taxon>
        <taxon>Leptospirales</taxon>
        <taxon>Leptospiraceae</taxon>
        <taxon>Leptospira</taxon>
    </lineage>
</organism>
<dbReference type="PANTHER" id="PTHR30244">
    <property type="entry name" value="TRANSAMINASE"/>
    <property type="match status" value="1"/>
</dbReference>
<reference evidence="2 3" key="2">
    <citation type="journal article" date="2020" name="Int. J. Syst. Evol. Microbiol.">
        <title>Leptospira yasudae sp. nov. and Leptospira stimsonii sp. nov., two new species of the pathogenic group isolated from environmental sources.</title>
        <authorList>
            <person name="Casanovas-Massana A."/>
            <person name="Hamond C."/>
            <person name="Santos L.A."/>
            <person name="de Oliveira D."/>
            <person name="Hacker K.P."/>
            <person name="Balassiano I."/>
            <person name="Costa F."/>
            <person name="Medeiros M.A."/>
            <person name="Reis M.G."/>
            <person name="Ko A.I."/>
            <person name="Wunder E.A."/>
        </authorList>
    </citation>
    <scope>NUCLEOTIDE SEQUENCE [LARGE SCALE GENOMIC DNA]</scope>
    <source>
        <strain evidence="2 3">B21</strain>
    </source>
</reference>
<dbReference type="Pfam" id="PF01041">
    <property type="entry name" value="DegT_DnrJ_EryC1"/>
    <property type="match status" value="1"/>
</dbReference>
<dbReference type="CDD" id="cd00616">
    <property type="entry name" value="AHBA_syn"/>
    <property type="match status" value="1"/>
</dbReference>
<comment type="caution">
    <text evidence="2">The sequence shown here is derived from an EMBL/GenBank/DDBJ whole genome shotgun (WGS) entry which is preliminary data.</text>
</comment>
<keyword evidence="3" id="KW-1185">Reference proteome</keyword>
<dbReference type="GO" id="GO:0008483">
    <property type="term" value="F:transaminase activity"/>
    <property type="evidence" value="ECO:0007669"/>
    <property type="project" value="UniProtKB-KW"/>
</dbReference>
<sequence>MSQQTEQLPLQIVTAIRSVIGDSNVALHEPTFAGNEWKYVKECIDTSFVSSVGKFVNRFEDDLARFTGAKYAIAVVNGTASLHIALKLAGVANNDEVLIPALTFIATANAVAYCGAVPHFVDSEQKTLGMSVIALKEYLDSISEVRNGQCVNVYTDRVIRAIVPMHTFGHPSDIEGILKLGRDYHINIVEDAAESLGSYYQSKHTGTFGLLGTLSFNGNKTMTTGGGGAILTNDSEVAKKAKHITTTAKLPHRWEYVHDEIGYNYRMPNINAALGCAQLEQMDGFLKAKRELFQKYKTAFHSFNNVSLFEEPKDCRSNYWLQTLVLSKEISHLRDEVLAVTNDNGVMTRPCWALLSELKPFAHCPKMELPVSRSLESRLINIPSGSGLLTQGRS</sequence>
<evidence type="ECO:0000256" key="1">
    <source>
        <dbReference type="RuleBase" id="RU004508"/>
    </source>
</evidence>
<evidence type="ECO:0000313" key="3">
    <source>
        <dbReference type="Proteomes" id="UP000285569"/>
    </source>
</evidence>
<dbReference type="InterPro" id="IPR026385">
    <property type="entry name" value="LegC-like"/>
</dbReference>